<keyword evidence="3" id="KW-1185">Reference proteome</keyword>
<gene>
    <name evidence="2" type="ORF">ACFQDI_12470</name>
</gene>
<evidence type="ECO:0000313" key="2">
    <source>
        <dbReference type="EMBL" id="MFC5455674.1"/>
    </source>
</evidence>
<dbReference type="Pfam" id="PF03016">
    <property type="entry name" value="Exostosin_GT47"/>
    <property type="match status" value="1"/>
</dbReference>
<dbReference type="RefSeq" id="WP_377166989.1">
    <property type="nucleotide sequence ID" value="NZ_JBHSMQ010000004.1"/>
</dbReference>
<proteinExistence type="predicted"/>
<evidence type="ECO:0000313" key="3">
    <source>
        <dbReference type="Proteomes" id="UP001596052"/>
    </source>
</evidence>
<protein>
    <submittedName>
        <fullName evidence="2">Exostosin family protein</fullName>
    </submittedName>
</protein>
<dbReference type="InterPro" id="IPR040911">
    <property type="entry name" value="Exostosin_GT47"/>
</dbReference>
<accession>A0ABW0KQM1</accession>
<dbReference type="PANTHER" id="PTHR11062">
    <property type="entry name" value="EXOSTOSIN HEPARAN SULFATE GLYCOSYLTRANSFERASE -RELATED"/>
    <property type="match status" value="1"/>
</dbReference>
<evidence type="ECO:0000259" key="1">
    <source>
        <dbReference type="Pfam" id="PF03016"/>
    </source>
</evidence>
<dbReference type="InterPro" id="IPR004263">
    <property type="entry name" value="Exostosin"/>
</dbReference>
<name>A0ABW0KQM1_9BACT</name>
<feature type="domain" description="Exostosin GT47" evidence="1">
    <location>
        <begin position="110"/>
        <end position="246"/>
    </location>
</feature>
<sequence>MKVHLLSCYPVREEPSVPEWLRLHSRSEHFELTADPIDAELILFAETYAGLDPYFLDVIRHPVFRRFTQKCVLYHISDITQTLCRTISPSIDKNHSNLQCRRSFSYVVRAHDNPYLNQMALADVPTRYLFSFVGDPNSHPIRSRILALERPDALLKAVTGTSATFMNESERAPFQQGYLQTILESQFVLCPRGHGPTSMRLFEVMQLGRVPVIIGDSWLPVSGIPWQEFAIFVPETEIEQIPQILGTFRHRAIEMGARARAVWGEHFSSHNAAMGLLERACELLAVPYGRRERILDLMELRSPSHWRILAASVRRILLHGAAAVN</sequence>
<dbReference type="EMBL" id="JBHSMQ010000004">
    <property type="protein sequence ID" value="MFC5455674.1"/>
    <property type="molecule type" value="Genomic_DNA"/>
</dbReference>
<organism evidence="2 3">
    <name type="scientific">Prosthecobacter fluviatilis</name>
    <dbReference type="NCBI Taxonomy" id="445931"/>
    <lineage>
        <taxon>Bacteria</taxon>
        <taxon>Pseudomonadati</taxon>
        <taxon>Verrucomicrobiota</taxon>
        <taxon>Verrucomicrobiia</taxon>
        <taxon>Verrucomicrobiales</taxon>
        <taxon>Verrucomicrobiaceae</taxon>
        <taxon>Prosthecobacter</taxon>
    </lineage>
</organism>
<dbReference type="Proteomes" id="UP001596052">
    <property type="component" value="Unassembled WGS sequence"/>
</dbReference>
<reference evidence="3" key="1">
    <citation type="journal article" date="2019" name="Int. J. Syst. Evol. Microbiol.">
        <title>The Global Catalogue of Microorganisms (GCM) 10K type strain sequencing project: providing services to taxonomists for standard genome sequencing and annotation.</title>
        <authorList>
            <consortium name="The Broad Institute Genomics Platform"/>
            <consortium name="The Broad Institute Genome Sequencing Center for Infectious Disease"/>
            <person name="Wu L."/>
            <person name="Ma J."/>
        </authorList>
    </citation>
    <scope>NUCLEOTIDE SEQUENCE [LARGE SCALE GENOMIC DNA]</scope>
    <source>
        <strain evidence="3">CGMCC 4.1469</strain>
    </source>
</reference>
<comment type="caution">
    <text evidence="2">The sequence shown here is derived from an EMBL/GenBank/DDBJ whole genome shotgun (WGS) entry which is preliminary data.</text>
</comment>